<keyword evidence="4" id="KW-0788">Thiol protease</keyword>
<organism evidence="7 8">
    <name type="scientific">Cohnella yongneupensis</name>
    <dbReference type="NCBI Taxonomy" id="425006"/>
    <lineage>
        <taxon>Bacteria</taxon>
        <taxon>Bacillati</taxon>
        <taxon>Bacillota</taxon>
        <taxon>Bacilli</taxon>
        <taxon>Bacillales</taxon>
        <taxon>Paenibacillaceae</taxon>
        <taxon>Cohnella</taxon>
    </lineage>
</organism>
<keyword evidence="8" id="KW-1185">Reference proteome</keyword>
<feature type="signal peptide" evidence="5">
    <location>
        <begin position="1"/>
        <end position="35"/>
    </location>
</feature>
<name>A0ABW0R418_9BACL</name>
<protein>
    <submittedName>
        <fullName evidence="7">C40 family peptidase</fullName>
    </submittedName>
</protein>
<evidence type="ECO:0000259" key="6">
    <source>
        <dbReference type="PROSITE" id="PS51935"/>
    </source>
</evidence>
<accession>A0ABW0R418</accession>
<dbReference type="SUPFAM" id="SSF54001">
    <property type="entry name" value="Cysteine proteinases"/>
    <property type="match status" value="1"/>
</dbReference>
<dbReference type="Proteomes" id="UP001596108">
    <property type="component" value="Unassembled WGS sequence"/>
</dbReference>
<dbReference type="Pfam" id="PF00877">
    <property type="entry name" value="NLPC_P60"/>
    <property type="match status" value="1"/>
</dbReference>
<sequence length="160" mass="17367">MNFKHTLVRKVLTVSLSAVIGFTGLALVQAQPASAATKADNIVKLGKRYLGVKYRFGAPSGSTSSFDCSSFTQYIYGKYGIKLPRVSSSQAKRGYKVAKANLKKGDLVFFSVRTPGKVSHVGVYAGSGKVLHTYGAPGVTYSNMNNSYWKSHYITARRVL</sequence>
<evidence type="ECO:0000256" key="3">
    <source>
        <dbReference type="ARBA" id="ARBA00022801"/>
    </source>
</evidence>
<proteinExistence type="inferred from homology"/>
<keyword evidence="2" id="KW-0645">Protease</keyword>
<dbReference type="InterPro" id="IPR000064">
    <property type="entry name" value="NLP_P60_dom"/>
</dbReference>
<comment type="caution">
    <text evidence="7">The sequence shown here is derived from an EMBL/GenBank/DDBJ whole genome shotgun (WGS) entry which is preliminary data.</text>
</comment>
<gene>
    <name evidence="7" type="ORF">ACFPQ4_21100</name>
</gene>
<evidence type="ECO:0000256" key="4">
    <source>
        <dbReference type="ARBA" id="ARBA00022807"/>
    </source>
</evidence>
<dbReference type="PANTHER" id="PTHR47053:SF1">
    <property type="entry name" value="MUREIN DD-ENDOPEPTIDASE MEPH-RELATED"/>
    <property type="match status" value="1"/>
</dbReference>
<keyword evidence="3" id="KW-0378">Hydrolase</keyword>
<evidence type="ECO:0000313" key="7">
    <source>
        <dbReference type="EMBL" id="MFC5531920.1"/>
    </source>
</evidence>
<feature type="chain" id="PRO_5047029055" evidence="5">
    <location>
        <begin position="36"/>
        <end position="160"/>
    </location>
</feature>
<reference evidence="8" key="1">
    <citation type="journal article" date="2019" name="Int. J. Syst. Evol. Microbiol.">
        <title>The Global Catalogue of Microorganisms (GCM) 10K type strain sequencing project: providing services to taxonomists for standard genome sequencing and annotation.</title>
        <authorList>
            <consortium name="The Broad Institute Genomics Platform"/>
            <consortium name="The Broad Institute Genome Sequencing Center for Infectious Disease"/>
            <person name="Wu L."/>
            <person name="Ma J."/>
        </authorList>
    </citation>
    <scope>NUCLEOTIDE SEQUENCE [LARGE SCALE GENOMIC DNA]</scope>
    <source>
        <strain evidence="8">CGMCC 1.18578</strain>
    </source>
</reference>
<dbReference type="RefSeq" id="WP_378113877.1">
    <property type="nucleotide sequence ID" value="NZ_JBHSNC010000056.1"/>
</dbReference>
<dbReference type="InterPro" id="IPR051202">
    <property type="entry name" value="Peptidase_C40"/>
</dbReference>
<evidence type="ECO:0000256" key="1">
    <source>
        <dbReference type="ARBA" id="ARBA00007074"/>
    </source>
</evidence>
<evidence type="ECO:0000313" key="8">
    <source>
        <dbReference type="Proteomes" id="UP001596108"/>
    </source>
</evidence>
<keyword evidence="5" id="KW-0732">Signal</keyword>
<dbReference type="InterPro" id="IPR038765">
    <property type="entry name" value="Papain-like_cys_pep_sf"/>
</dbReference>
<evidence type="ECO:0000256" key="2">
    <source>
        <dbReference type="ARBA" id="ARBA00022670"/>
    </source>
</evidence>
<dbReference type="Gene3D" id="3.90.1720.10">
    <property type="entry name" value="endopeptidase domain like (from Nostoc punctiforme)"/>
    <property type="match status" value="1"/>
</dbReference>
<dbReference type="EMBL" id="JBHSNC010000056">
    <property type="protein sequence ID" value="MFC5531920.1"/>
    <property type="molecule type" value="Genomic_DNA"/>
</dbReference>
<dbReference type="PANTHER" id="PTHR47053">
    <property type="entry name" value="MUREIN DD-ENDOPEPTIDASE MEPH-RELATED"/>
    <property type="match status" value="1"/>
</dbReference>
<evidence type="ECO:0000256" key="5">
    <source>
        <dbReference type="SAM" id="SignalP"/>
    </source>
</evidence>
<feature type="domain" description="NlpC/P60" evidence="6">
    <location>
        <begin position="36"/>
        <end position="160"/>
    </location>
</feature>
<dbReference type="PROSITE" id="PS51935">
    <property type="entry name" value="NLPC_P60"/>
    <property type="match status" value="1"/>
</dbReference>
<comment type="similarity">
    <text evidence="1">Belongs to the peptidase C40 family.</text>
</comment>